<dbReference type="InterPro" id="IPR036397">
    <property type="entry name" value="RNaseH_sf"/>
</dbReference>
<keyword evidence="4" id="KW-1185">Reference proteome</keyword>
<evidence type="ECO:0000256" key="1">
    <source>
        <dbReference type="SAM" id="Phobius"/>
    </source>
</evidence>
<accession>A0AAN8U277</accession>
<dbReference type="PANTHER" id="PTHR42648:SF26">
    <property type="entry name" value="INTEGRASE CATALYTIC DOMAIN-CONTAINING PROTEIN"/>
    <property type="match status" value="1"/>
</dbReference>
<keyword evidence="1" id="KW-0812">Transmembrane</keyword>
<name>A0AAN8U277_SOLBU</name>
<dbReference type="GO" id="GO:0003676">
    <property type="term" value="F:nucleic acid binding"/>
    <property type="evidence" value="ECO:0007669"/>
    <property type="project" value="InterPro"/>
</dbReference>
<organism evidence="3 4">
    <name type="scientific">Solanum bulbocastanum</name>
    <name type="common">Wild potato</name>
    <dbReference type="NCBI Taxonomy" id="147425"/>
    <lineage>
        <taxon>Eukaryota</taxon>
        <taxon>Viridiplantae</taxon>
        <taxon>Streptophyta</taxon>
        <taxon>Embryophyta</taxon>
        <taxon>Tracheophyta</taxon>
        <taxon>Spermatophyta</taxon>
        <taxon>Magnoliopsida</taxon>
        <taxon>eudicotyledons</taxon>
        <taxon>Gunneridae</taxon>
        <taxon>Pentapetalae</taxon>
        <taxon>asterids</taxon>
        <taxon>lamiids</taxon>
        <taxon>Solanales</taxon>
        <taxon>Solanaceae</taxon>
        <taxon>Solanoideae</taxon>
        <taxon>Solaneae</taxon>
        <taxon>Solanum</taxon>
    </lineage>
</organism>
<dbReference type="GO" id="GO:0015074">
    <property type="term" value="P:DNA integration"/>
    <property type="evidence" value="ECO:0007669"/>
    <property type="project" value="InterPro"/>
</dbReference>
<evidence type="ECO:0000313" key="3">
    <source>
        <dbReference type="EMBL" id="KAK6794362.1"/>
    </source>
</evidence>
<evidence type="ECO:0000259" key="2">
    <source>
        <dbReference type="PROSITE" id="PS50994"/>
    </source>
</evidence>
<feature type="domain" description="Integrase catalytic" evidence="2">
    <location>
        <begin position="9"/>
        <end position="174"/>
    </location>
</feature>
<dbReference type="EMBL" id="JBANQN010000003">
    <property type="protein sequence ID" value="KAK6794362.1"/>
    <property type="molecule type" value="Genomic_DNA"/>
</dbReference>
<dbReference type="InterPro" id="IPR012337">
    <property type="entry name" value="RNaseH-like_sf"/>
</dbReference>
<dbReference type="AlphaFoldDB" id="A0AAN8U277"/>
<keyword evidence="1" id="KW-1133">Transmembrane helix</keyword>
<reference evidence="3 4" key="1">
    <citation type="submission" date="2024-02" db="EMBL/GenBank/DDBJ databases">
        <title>de novo genome assembly of Solanum bulbocastanum strain 11H21.</title>
        <authorList>
            <person name="Hosaka A.J."/>
        </authorList>
    </citation>
    <scope>NUCLEOTIDE SEQUENCE [LARGE SCALE GENOMIC DNA]</scope>
    <source>
        <tissue evidence="3">Young leaves</tissue>
    </source>
</reference>
<dbReference type="PANTHER" id="PTHR42648">
    <property type="entry name" value="TRANSPOSASE, PUTATIVE-RELATED"/>
    <property type="match status" value="1"/>
</dbReference>
<dbReference type="Proteomes" id="UP001371456">
    <property type="component" value="Unassembled WGS sequence"/>
</dbReference>
<protein>
    <recommendedName>
        <fullName evidence="2">Integrase catalytic domain-containing protein</fullName>
    </recommendedName>
</protein>
<sequence>MSSSLSSRNANSPFVLVHSGVWRTPIASNFDYRYYILFLDDYTKFFWIYLMREKFESFKKFKEFHAMVKNIFHTSISYFQSDGGGECVNQKFKSFFQQNDIIYRFSCPHTSAQNGRAERKHRHIANVLCCLIFQASMSFKYWGDACLYVVFLINVTPLLVLNYKSPFELFYGHIHDYDLICVF</sequence>
<evidence type="ECO:0000313" key="4">
    <source>
        <dbReference type="Proteomes" id="UP001371456"/>
    </source>
</evidence>
<dbReference type="InterPro" id="IPR039537">
    <property type="entry name" value="Retrotran_Ty1/copia-like"/>
</dbReference>
<comment type="caution">
    <text evidence="3">The sequence shown here is derived from an EMBL/GenBank/DDBJ whole genome shotgun (WGS) entry which is preliminary data.</text>
</comment>
<keyword evidence="1" id="KW-0472">Membrane</keyword>
<dbReference type="SUPFAM" id="SSF53098">
    <property type="entry name" value="Ribonuclease H-like"/>
    <property type="match status" value="1"/>
</dbReference>
<dbReference type="InterPro" id="IPR001584">
    <property type="entry name" value="Integrase_cat-core"/>
</dbReference>
<proteinExistence type="predicted"/>
<dbReference type="Gene3D" id="3.30.420.10">
    <property type="entry name" value="Ribonuclease H-like superfamily/Ribonuclease H"/>
    <property type="match status" value="1"/>
</dbReference>
<gene>
    <name evidence="3" type="ORF">RDI58_007815</name>
</gene>
<dbReference type="PROSITE" id="PS50994">
    <property type="entry name" value="INTEGRASE"/>
    <property type="match status" value="1"/>
</dbReference>
<feature type="transmembrane region" description="Helical" evidence="1">
    <location>
        <begin position="145"/>
        <end position="163"/>
    </location>
</feature>